<keyword evidence="3" id="KW-0479">Metal-binding</keyword>
<comment type="subcellular location">
    <subcellularLocation>
        <location evidence="1">Cytoplasm</location>
    </subcellularLocation>
</comment>
<evidence type="ECO:0000256" key="2">
    <source>
        <dbReference type="ARBA" id="ARBA00022490"/>
    </source>
</evidence>
<dbReference type="Pfam" id="PF25396">
    <property type="entry name" value="ZNFX1"/>
    <property type="match status" value="1"/>
</dbReference>
<dbReference type="CDD" id="cd18808">
    <property type="entry name" value="SF1_C_Upf1"/>
    <property type="match status" value="1"/>
</dbReference>
<evidence type="ECO:0000256" key="4">
    <source>
        <dbReference type="ARBA" id="ARBA00022737"/>
    </source>
</evidence>
<dbReference type="InterPro" id="IPR027417">
    <property type="entry name" value="P-loop_NTPase"/>
</dbReference>
<dbReference type="CDD" id="cd06008">
    <property type="entry name" value="NF-X1-zinc-finger"/>
    <property type="match status" value="1"/>
</dbReference>
<evidence type="ECO:0000259" key="10">
    <source>
        <dbReference type="PROSITE" id="PS51981"/>
    </source>
</evidence>
<feature type="domain" description="RZ-type" evidence="10">
    <location>
        <begin position="2281"/>
        <end position="2350"/>
    </location>
</feature>
<dbReference type="SMART" id="SM00438">
    <property type="entry name" value="ZnF_NFX"/>
    <property type="match status" value="9"/>
</dbReference>
<feature type="region of interest" description="Disordered" evidence="9">
    <location>
        <begin position="1"/>
        <end position="30"/>
    </location>
</feature>
<dbReference type="Pfam" id="PF13086">
    <property type="entry name" value="AAA_11"/>
    <property type="match status" value="1"/>
</dbReference>
<feature type="region of interest" description="Disordered" evidence="9">
    <location>
        <begin position="128"/>
        <end position="169"/>
    </location>
</feature>
<evidence type="ECO:0000256" key="7">
    <source>
        <dbReference type="ARBA" id="ARBA00022859"/>
    </source>
</evidence>
<name>A0ABR0B472_9CRUS</name>
<dbReference type="CDD" id="cd17936">
    <property type="entry name" value="EEXXEc_NFX1"/>
    <property type="match status" value="1"/>
</dbReference>
<keyword evidence="7" id="KW-0391">Immunity</keyword>
<keyword evidence="8" id="KW-0175">Coiled coil</keyword>
<dbReference type="Pfam" id="PF20173">
    <property type="entry name" value="ZnF_RZ-type"/>
    <property type="match status" value="1"/>
</dbReference>
<sequence>MLSPEEEDRILQVPRDKRTSNNRYLRLTSELKQPKLENALSVRAKLSGTSRSSSSHTSVFSKKPNKKNETCSIPLHKNTQESYFPIHTTNVGCRPKSGNWRQTGFNLESANGGPPTRPVQKFQQLLQQDSRIRSSQHSLIRQDRDNGNNEKKDQENSEKPRSKQPYKRYPLNFSGVQKMMAEDTEPHIIAQKFSDESAGLRQFLDSNATNWEATELVISVIGSFCQNKGVVKFHNAFIKFVQILATKTVFANLDSTILHIPKSRSTNLGSKMARMSRLIRSISYLTTEMLTVMPALTCDYLGERFFEDLIALKNLPSIRDINVGEDFDFLQKEGADRLKNAWEQHSKQKPQGNLNQVSRMQRQELLSLMKPPDDFRQLSVMPQWDDVCDNAQPFLRPNIIRGSYPDVETYLDIQFRLLREDFLNPLREGLVAFRTKIGKQQSQQIRVDNIKLYYNVKIKDDDVQSNDIYLLEFSTKGFERVNWEGSKRLLFGSLLLLSDNNFDSFMLFTVVDRKPDQLSRGRFRAKFEGEILPAYAKKTDLIMAESSVFFEAYRSVLIALQRISPSHFPMEDYILCRNTLPAEPEYLKLIPNPVYDLTPVRKAFSAPSTAHTDEEEEENDSSHNAGNQLHPMVQRLLMRVPIFDEQSLPDADTLGLDPSQTEALYAALTRKLAVIQGPPGTGKTYLGLKIVQTLLHNKQYWVGLTKPQPTPILVICYTNHALDQFLEGIMKFTQKIVRIGGQSKCAALSSFSLREWRQQATVHGKRPGQYRHWLYEARNKLSETKSALEKHRRTQKIIESYGIVSSDTLLSLGILPQPVYNKLRFLRSAFDRLSAIPHWLGIESIQTLRDIFWALRNCHPKPQQPSAKAAADPILDQDEPGNEEEWDKEDVEEIEGQRILDDGEYLSKPASSKKEKERTTGNAMEIDDVTFVVSIAKMDQEINSLEVVLDQLQGEEAQSILARITHIQQQKEYLKEILKILPVVDAEEYQRLIERDLVQLPYLDRWKIYSFWRAIALDVWADKINSLNLQVQQQTNEMKDVETIETAEIIRGAHVVGITTTGAAKNRALLEHLKSKIVVVEEAAEVLEAHIVTSMSSSCEHLILIGDHQQLRPPTTVYKLAKDYHLDVSLFERLIKNGVDASVLGVQHRMRTDVAKLIVPAIYPNLKNHPSVLNYSNVPGMAENVFFLAHAEREKGDKSDQESRSHLNPYEANMSLALARHLLMQGLEPSKITILTTYSGQLLHFKKLRRNHAILQGVRITIVDNFQGEENDVIILSLVRSNEDAKVGFLKTENRVCVALSRAKKGFYLIGNMGNLATSSDLWRKVKNVLTSNGQIGPHFYLRCEVHQTTIKANDESHFPPEGGCFVKCLTQMPCRHICPKICHVEDREHTRQKCHETCLRYCAVGHKCPKICYQDCNPCLTMIPKVLEPCKHTQITECHRDPATENCLTKVVKAFITCRHTIELDCSKPISEVKCPELCGMRLDCEHICNRICHKRTSHAKMACDQPCRRLTCPEKHPCPKKCFEDCGKCMFDVVKKLPCGHDGTIKCWVLPKDAYCNFKVERILSDCQHTAFFDCSEPTKDYKCKRQCGRLMCNDGHVCHKPCNEPCGPCNVQVQRTLNCGHTTQTACYKDPLTIKCKFPKDVILPGCSHRVEILCSESPEKAVCPKPCDTRLDCGHQCTELCHVKKDPNHEKYICKKACSRKKIDCKENHKCGKKCFEDCDLCLIKVNRTLLCGHSQIAECFLSEEQIKCKEMVNKTIIECMHPIRIECSVLATRRLCKQPCEKYLSCGHQCKKQCGETCTPLACQEPVEIRMLSPCGHPFVKSCSDYHTSRVVTESQAEEFLQSCPQRCQATLTCEHPCKGSCGKCFNGRLHKTCAEKCGRTLVCGHSCNVDCAVSCPPCKETCEYRCRHSRCRKKCCEPCVDCVEPCDWKCDHYTCTQKCYELCNRPRCDEPCRKRLPCGHRCVGLCGEVCPPLCRVCHKDQLTEFVLYGNEDDEDARFIYLEDCKHTIEVEGLDHWMEMKQEETQEIQTKCCPRCKTIIRSCYRYNNVIKRNFGDILEVKRILLRSRISSKDFTEKLLKKVKQSDLQNNALADKLNHGITNILAYGLDGIRNALNPTMVRNKPQFKTLDTDTRYMIEVQVDVIERVLSFIANAPKSGSNPTSLQAPTVSMTRPLLENLLSRVEQLLLSLFHRERFNAKEYDCFIAEVNRLDLVRAFFLLKSASSMHNRHLLVSEEIRQVENLLMKNVKTLTVSNINKIKEILQKMGQKLNTGLGISDVERQQIVKAMGLAQGHWYKCPNGHIYVITECGGAMQESKCNECGANIGGGRHRLLSDNGVATEMDGARYAAWSEHANNMANFQFND</sequence>
<keyword evidence="12" id="KW-1185">Reference proteome</keyword>
<keyword evidence="2" id="KW-0963">Cytoplasm</keyword>
<feature type="compositionally biased region" description="Polar residues" evidence="9">
    <location>
        <begin position="128"/>
        <end position="139"/>
    </location>
</feature>
<dbReference type="Proteomes" id="UP001234178">
    <property type="component" value="Unassembled WGS sequence"/>
</dbReference>
<dbReference type="PROSITE" id="PS51981">
    <property type="entry name" value="ZF_RZ"/>
    <property type="match status" value="1"/>
</dbReference>
<proteinExistence type="predicted"/>
<feature type="region of interest" description="Disordered" evidence="9">
    <location>
        <begin position="44"/>
        <end position="74"/>
    </location>
</feature>
<organism evidence="11 12">
    <name type="scientific">Daphnia magna</name>
    <dbReference type="NCBI Taxonomy" id="35525"/>
    <lineage>
        <taxon>Eukaryota</taxon>
        <taxon>Metazoa</taxon>
        <taxon>Ecdysozoa</taxon>
        <taxon>Arthropoda</taxon>
        <taxon>Crustacea</taxon>
        <taxon>Branchiopoda</taxon>
        <taxon>Diplostraca</taxon>
        <taxon>Cladocera</taxon>
        <taxon>Anomopoda</taxon>
        <taxon>Daphniidae</taxon>
        <taxon>Daphnia</taxon>
    </lineage>
</organism>
<gene>
    <name evidence="11" type="ORF">OUZ56_028552</name>
</gene>
<dbReference type="InterPro" id="IPR041679">
    <property type="entry name" value="DNA2/NAM7-like_C"/>
</dbReference>
<evidence type="ECO:0000256" key="9">
    <source>
        <dbReference type="SAM" id="MobiDB-lite"/>
    </source>
</evidence>
<dbReference type="PANTHER" id="PTHR10887:SF341">
    <property type="entry name" value="NFX1-TYPE ZINC FINGER-CONTAINING PROTEIN 1"/>
    <property type="match status" value="1"/>
</dbReference>
<dbReference type="InterPro" id="IPR047187">
    <property type="entry name" value="SF1_C_Upf1"/>
</dbReference>
<evidence type="ECO:0000313" key="11">
    <source>
        <dbReference type="EMBL" id="KAK4036499.1"/>
    </source>
</evidence>
<feature type="compositionally biased region" description="Acidic residues" evidence="9">
    <location>
        <begin position="875"/>
        <end position="893"/>
    </location>
</feature>
<evidence type="ECO:0000256" key="1">
    <source>
        <dbReference type="ARBA" id="ARBA00004496"/>
    </source>
</evidence>
<comment type="caution">
    <text evidence="11">The sequence shown here is derived from an EMBL/GenBank/DDBJ whole genome shotgun (WGS) entry which is preliminary data.</text>
</comment>
<dbReference type="Gene3D" id="3.40.50.300">
    <property type="entry name" value="P-loop containing nucleotide triphosphate hydrolases"/>
    <property type="match status" value="3"/>
</dbReference>
<dbReference type="InterPro" id="IPR041677">
    <property type="entry name" value="DNA2/NAM7_AAA_11"/>
</dbReference>
<dbReference type="EMBL" id="JAOYFB010000040">
    <property type="protein sequence ID" value="KAK4036499.1"/>
    <property type="molecule type" value="Genomic_DNA"/>
</dbReference>
<keyword evidence="5" id="KW-0863">Zinc-finger</keyword>
<keyword evidence="6" id="KW-0862">Zinc</keyword>
<dbReference type="SUPFAM" id="SSF52540">
    <property type="entry name" value="P-loop containing nucleoside triphosphate hydrolases"/>
    <property type="match status" value="1"/>
</dbReference>
<dbReference type="PANTHER" id="PTHR10887">
    <property type="entry name" value="DNA2/NAM7 HELICASE FAMILY"/>
    <property type="match status" value="1"/>
</dbReference>
<feature type="compositionally biased region" description="Low complexity" evidence="9">
    <location>
        <begin position="47"/>
        <end position="61"/>
    </location>
</feature>
<feature type="region of interest" description="Disordered" evidence="9">
    <location>
        <begin position="605"/>
        <end position="627"/>
    </location>
</feature>
<feature type="compositionally biased region" description="Low complexity" evidence="9">
    <location>
        <begin position="862"/>
        <end position="873"/>
    </location>
</feature>
<reference evidence="11 12" key="1">
    <citation type="journal article" date="2023" name="Nucleic Acids Res.">
        <title>The hologenome of Daphnia magna reveals possible DNA methylation and microbiome-mediated evolution of the host genome.</title>
        <authorList>
            <person name="Chaturvedi A."/>
            <person name="Li X."/>
            <person name="Dhandapani V."/>
            <person name="Marshall H."/>
            <person name="Kissane S."/>
            <person name="Cuenca-Cambronero M."/>
            <person name="Asole G."/>
            <person name="Calvet F."/>
            <person name="Ruiz-Romero M."/>
            <person name="Marangio P."/>
            <person name="Guigo R."/>
            <person name="Rago D."/>
            <person name="Mirbahai L."/>
            <person name="Eastwood N."/>
            <person name="Colbourne J.K."/>
            <person name="Zhou J."/>
            <person name="Mallon E."/>
            <person name="Orsini L."/>
        </authorList>
    </citation>
    <scope>NUCLEOTIDE SEQUENCE [LARGE SCALE GENOMIC DNA]</scope>
    <source>
        <strain evidence="11">LRV0_1</strain>
    </source>
</reference>
<dbReference type="InterPro" id="IPR046439">
    <property type="entry name" value="ZF_RZ_dom"/>
</dbReference>
<dbReference type="InterPro" id="IPR000967">
    <property type="entry name" value="Znf_NFX1"/>
</dbReference>
<evidence type="ECO:0000256" key="3">
    <source>
        <dbReference type="ARBA" id="ARBA00022723"/>
    </source>
</evidence>
<dbReference type="InterPro" id="IPR045055">
    <property type="entry name" value="DNA2/NAM7-like"/>
</dbReference>
<evidence type="ECO:0000256" key="8">
    <source>
        <dbReference type="SAM" id="Coils"/>
    </source>
</evidence>
<dbReference type="Pfam" id="PF13087">
    <property type="entry name" value="AAA_12"/>
    <property type="match status" value="1"/>
</dbReference>
<feature type="compositionally biased region" description="Basic and acidic residues" evidence="9">
    <location>
        <begin position="140"/>
        <end position="161"/>
    </location>
</feature>
<feature type="coiled-coil region" evidence="8">
    <location>
        <begin position="1017"/>
        <end position="1044"/>
    </location>
</feature>
<keyword evidence="4" id="KW-0677">Repeat</keyword>
<accession>A0ABR0B472</accession>
<evidence type="ECO:0000256" key="5">
    <source>
        <dbReference type="ARBA" id="ARBA00022771"/>
    </source>
</evidence>
<dbReference type="InterPro" id="IPR057373">
    <property type="entry name" value="ZNFX1"/>
</dbReference>
<feature type="region of interest" description="Disordered" evidence="9">
    <location>
        <begin position="862"/>
        <end position="893"/>
    </location>
</feature>
<protein>
    <recommendedName>
        <fullName evidence="10">RZ-type domain-containing protein</fullName>
    </recommendedName>
</protein>
<evidence type="ECO:0000256" key="6">
    <source>
        <dbReference type="ARBA" id="ARBA00022833"/>
    </source>
</evidence>
<evidence type="ECO:0000313" key="12">
    <source>
        <dbReference type="Proteomes" id="UP001234178"/>
    </source>
</evidence>